<feature type="transmembrane region" description="Helical" evidence="1">
    <location>
        <begin position="154"/>
        <end position="176"/>
    </location>
</feature>
<dbReference type="SMART" id="SM00471">
    <property type="entry name" value="HDc"/>
    <property type="match status" value="1"/>
</dbReference>
<dbReference type="PROSITE" id="PS50887">
    <property type="entry name" value="GGDEF"/>
    <property type="match status" value="1"/>
</dbReference>
<protein>
    <submittedName>
        <fullName evidence="4">Diguanylate cyclase (GGDEF)-like protein</fullName>
    </submittedName>
</protein>
<dbReference type="Pfam" id="PF00990">
    <property type="entry name" value="GGDEF"/>
    <property type="match status" value="1"/>
</dbReference>
<dbReference type="NCBIfam" id="TIGR00254">
    <property type="entry name" value="GGDEF"/>
    <property type="match status" value="1"/>
</dbReference>
<evidence type="ECO:0000256" key="1">
    <source>
        <dbReference type="SAM" id="Phobius"/>
    </source>
</evidence>
<feature type="transmembrane region" description="Helical" evidence="1">
    <location>
        <begin position="86"/>
        <end position="106"/>
    </location>
</feature>
<evidence type="ECO:0000259" key="3">
    <source>
        <dbReference type="PROSITE" id="PS51832"/>
    </source>
</evidence>
<dbReference type="EMBL" id="JAFBDR010000010">
    <property type="protein sequence ID" value="MBM7571587.1"/>
    <property type="molecule type" value="Genomic_DNA"/>
</dbReference>
<name>A0ABS2N0E7_9BACI</name>
<evidence type="ECO:0000313" key="4">
    <source>
        <dbReference type="EMBL" id="MBM7571587.1"/>
    </source>
</evidence>
<dbReference type="InterPro" id="IPR043128">
    <property type="entry name" value="Rev_trsase/Diguanyl_cyclase"/>
</dbReference>
<dbReference type="SUPFAM" id="SSF109604">
    <property type="entry name" value="HD-domain/PDEase-like"/>
    <property type="match status" value="1"/>
</dbReference>
<dbReference type="InterPro" id="IPR029787">
    <property type="entry name" value="Nucleotide_cyclase"/>
</dbReference>
<evidence type="ECO:0000259" key="2">
    <source>
        <dbReference type="PROSITE" id="PS50887"/>
    </source>
</evidence>
<evidence type="ECO:0000313" key="5">
    <source>
        <dbReference type="Proteomes" id="UP001296943"/>
    </source>
</evidence>
<feature type="domain" description="HD-GYP" evidence="3">
    <location>
        <begin position="385"/>
        <end position="580"/>
    </location>
</feature>
<sequence length="595" mass="68133">MFVKLGDISFHSLDKWVLGYVIIGATLLLNHFKIQLPPEGNSLSMDSAVYLACIFVFNLEITLTVLLYSSLIYFCYQRSTPWWAHFFNFSLYTIMMTGAYYTYIYLGGVTGEIEPSNLLSYAGALTVYFIINVLLISTYFFVLGRTSLLDALKGFLKGTIESYISTLLLSIILGFMLQAEPFFGLFLFLVISILLSFTFKQHFNLYQEVSNKANIDHLTGLKNHGYFKELLSETLDEVKRNKTSLSLAMIDIDDFKKYNDGNGHLQGDHLLTFFGSLLEKECSPKDYIVARYGGEEFVILMPDTTVSEASSFIDCLRKKVNDTYFEGVELLPYGCLSFSAGIMEWNSEIHTASEFLSHADQAMYYAKAQGKNNTHIYGNEIGTIDIDQPMEEMEQQLKLFLARDIYTYRHSKRVFRYAVEFGKQLDLNDYEKKVLMLGALIHDIGKLEVPRDIINKKGKLTSDEWEMVKKHVTWGRDIVAASKKYEDILPLVELHHERYDGKGYPYGLIGEEIPKLARILCVVDSFDAMTTERPYQKTKSYYEAMEELQACAGTQFDPFYVEAFIDYFTGKNESDDIREYQDSKSSSSSINETKV</sequence>
<feature type="transmembrane region" description="Helical" evidence="1">
    <location>
        <begin position="49"/>
        <end position="74"/>
    </location>
</feature>
<gene>
    <name evidence="4" type="ORF">JOC48_002086</name>
</gene>
<dbReference type="InterPro" id="IPR000160">
    <property type="entry name" value="GGDEF_dom"/>
</dbReference>
<dbReference type="Gene3D" id="1.10.3210.10">
    <property type="entry name" value="Hypothetical protein af1432"/>
    <property type="match status" value="1"/>
</dbReference>
<keyword evidence="1" id="KW-1133">Transmembrane helix</keyword>
<keyword evidence="1" id="KW-0812">Transmembrane</keyword>
<feature type="transmembrane region" description="Helical" evidence="1">
    <location>
        <begin position="182"/>
        <end position="199"/>
    </location>
</feature>
<comment type="caution">
    <text evidence="4">The sequence shown here is derived from an EMBL/GenBank/DDBJ whole genome shotgun (WGS) entry which is preliminary data.</text>
</comment>
<dbReference type="Gene3D" id="3.30.70.270">
    <property type="match status" value="1"/>
</dbReference>
<reference evidence="4 5" key="1">
    <citation type="submission" date="2021-01" db="EMBL/GenBank/DDBJ databases">
        <title>Genomic Encyclopedia of Type Strains, Phase IV (KMG-IV): sequencing the most valuable type-strain genomes for metagenomic binning, comparative biology and taxonomic classification.</title>
        <authorList>
            <person name="Goeker M."/>
        </authorList>
    </citation>
    <scope>NUCLEOTIDE SEQUENCE [LARGE SCALE GENOMIC DNA]</scope>
    <source>
        <strain evidence="4 5">DSM 23711</strain>
    </source>
</reference>
<keyword evidence="5" id="KW-1185">Reference proteome</keyword>
<dbReference type="SUPFAM" id="SSF55073">
    <property type="entry name" value="Nucleotide cyclase"/>
    <property type="match status" value="1"/>
</dbReference>
<feature type="domain" description="GGDEF" evidence="2">
    <location>
        <begin position="243"/>
        <end position="379"/>
    </location>
</feature>
<feature type="transmembrane region" description="Helical" evidence="1">
    <location>
        <begin position="118"/>
        <end position="142"/>
    </location>
</feature>
<dbReference type="PANTHER" id="PTHR43155">
    <property type="entry name" value="CYCLIC DI-GMP PHOSPHODIESTERASE PA4108-RELATED"/>
    <property type="match status" value="1"/>
</dbReference>
<feature type="transmembrane region" description="Helical" evidence="1">
    <location>
        <begin position="12"/>
        <end position="29"/>
    </location>
</feature>
<dbReference type="Pfam" id="PF13487">
    <property type="entry name" value="HD_5"/>
    <property type="match status" value="1"/>
</dbReference>
<dbReference type="Proteomes" id="UP001296943">
    <property type="component" value="Unassembled WGS sequence"/>
</dbReference>
<dbReference type="PANTHER" id="PTHR43155:SF2">
    <property type="entry name" value="CYCLIC DI-GMP PHOSPHODIESTERASE PA4108"/>
    <property type="match status" value="1"/>
</dbReference>
<keyword evidence="1" id="KW-0472">Membrane</keyword>
<dbReference type="PROSITE" id="PS51832">
    <property type="entry name" value="HD_GYP"/>
    <property type="match status" value="1"/>
</dbReference>
<dbReference type="CDD" id="cd00077">
    <property type="entry name" value="HDc"/>
    <property type="match status" value="1"/>
</dbReference>
<organism evidence="4 5">
    <name type="scientific">Aquibacillus albus</name>
    <dbReference type="NCBI Taxonomy" id="1168171"/>
    <lineage>
        <taxon>Bacteria</taxon>
        <taxon>Bacillati</taxon>
        <taxon>Bacillota</taxon>
        <taxon>Bacilli</taxon>
        <taxon>Bacillales</taxon>
        <taxon>Bacillaceae</taxon>
        <taxon>Aquibacillus</taxon>
    </lineage>
</organism>
<dbReference type="CDD" id="cd01949">
    <property type="entry name" value="GGDEF"/>
    <property type="match status" value="1"/>
</dbReference>
<dbReference type="SMART" id="SM00267">
    <property type="entry name" value="GGDEF"/>
    <property type="match status" value="1"/>
</dbReference>
<proteinExistence type="predicted"/>
<dbReference type="InterPro" id="IPR003607">
    <property type="entry name" value="HD/PDEase_dom"/>
</dbReference>
<accession>A0ABS2N0E7</accession>
<dbReference type="InterPro" id="IPR037522">
    <property type="entry name" value="HD_GYP_dom"/>
</dbReference>